<dbReference type="KEGG" id="pms:KNP414_04208"/>
<gene>
    <name evidence="2" type="ordered locus">KNP414_04208</name>
</gene>
<proteinExistence type="predicted"/>
<sequence>MTSEKKWVWDDRYDYLRDTRDLYYNEDYLEFLVRIVWKLHRPVDMIDFGCGYGYLGLKLLPLLPEGSTYTGIDRSGELLKRARDAFQGTFYRAEFIEADLEGEVELDRRYDLAVCHALLLHLPDPVRTLGRMAGCVREGGRVICFEPHWIGGMAGHQSGEGDASEVVPLGVLQKLYEDGRQRTGRDGNIGLKLPAYFSRLGLRNVECRVSDKVNFLDPRSGERERQELFHALKQEGVGTMPGERGDFVQGLLDRGLSLREAEAQYEAERLYAERFQVDSPLAYAPGMKITFGMVGPQRIEGSSFLNF</sequence>
<name>F8FHN3_PAEMK</name>
<dbReference type="Gene3D" id="3.40.50.150">
    <property type="entry name" value="Vaccinia Virus protein VP39"/>
    <property type="match status" value="1"/>
</dbReference>
<protein>
    <submittedName>
        <fullName evidence="2">Methyltransferase type 12</fullName>
    </submittedName>
</protein>
<dbReference type="PATRIC" id="fig|1036673.3.peg.3879"/>
<dbReference type="Pfam" id="PF08242">
    <property type="entry name" value="Methyltransf_12"/>
    <property type="match status" value="1"/>
</dbReference>
<dbReference type="Gene3D" id="1.10.150.350">
    <property type="match status" value="1"/>
</dbReference>
<dbReference type="PANTHER" id="PTHR43861">
    <property type="entry name" value="TRANS-ACONITATE 2-METHYLTRANSFERASE-RELATED"/>
    <property type="match status" value="1"/>
</dbReference>
<evidence type="ECO:0000313" key="3">
    <source>
        <dbReference type="Proteomes" id="UP000006620"/>
    </source>
</evidence>
<dbReference type="SUPFAM" id="SSF53335">
    <property type="entry name" value="S-adenosyl-L-methionine-dependent methyltransferases"/>
    <property type="match status" value="1"/>
</dbReference>
<organism evidence="2 3">
    <name type="scientific">Paenibacillus mucilaginosus (strain KNP414)</name>
    <dbReference type="NCBI Taxonomy" id="1036673"/>
    <lineage>
        <taxon>Bacteria</taxon>
        <taxon>Bacillati</taxon>
        <taxon>Bacillota</taxon>
        <taxon>Bacilli</taxon>
        <taxon>Bacillales</taxon>
        <taxon>Paenibacillaceae</taxon>
        <taxon>Paenibacillus</taxon>
    </lineage>
</organism>
<feature type="domain" description="Methyltransferase type 12" evidence="1">
    <location>
        <begin position="46"/>
        <end position="142"/>
    </location>
</feature>
<evidence type="ECO:0000259" key="1">
    <source>
        <dbReference type="Pfam" id="PF08242"/>
    </source>
</evidence>
<accession>F8FHN3</accession>
<reference evidence="3" key="1">
    <citation type="submission" date="2011-06" db="EMBL/GenBank/DDBJ databases">
        <title>Complete genome sequence of Paenibacillus mucilaginosus KNP414.</title>
        <authorList>
            <person name="Wang J."/>
            <person name="Hu S."/>
            <person name="Hu X."/>
            <person name="Zhang B."/>
            <person name="Dong D."/>
            <person name="Zhang S."/>
            <person name="Zhao K."/>
            <person name="Wu D."/>
        </authorList>
    </citation>
    <scope>NUCLEOTIDE SEQUENCE [LARGE SCALE GENOMIC DNA]</scope>
    <source>
        <strain evidence="3">KNP414</strain>
    </source>
</reference>
<keyword evidence="2" id="KW-0808">Transferase</keyword>
<keyword evidence="2" id="KW-0489">Methyltransferase</keyword>
<evidence type="ECO:0000313" key="2">
    <source>
        <dbReference type="EMBL" id="AEI42740.1"/>
    </source>
</evidence>
<dbReference type="AlphaFoldDB" id="F8FHN3"/>
<dbReference type="Proteomes" id="UP000006620">
    <property type="component" value="Chromosome"/>
</dbReference>
<dbReference type="RefSeq" id="WP_013917896.1">
    <property type="nucleotide sequence ID" value="NC_015690.1"/>
</dbReference>
<dbReference type="InterPro" id="IPR013217">
    <property type="entry name" value="Methyltransf_12"/>
</dbReference>
<reference evidence="2 3" key="2">
    <citation type="journal article" date="2013" name="Genome Announc.">
        <title>Genome Sequence of Growth-Improving Paenibacillus mucilaginosus Strain KNP414.</title>
        <authorList>
            <person name="Lu J.J."/>
            <person name="Wang J.F."/>
            <person name="Hu X.F."/>
        </authorList>
    </citation>
    <scope>NUCLEOTIDE SEQUENCE [LARGE SCALE GENOMIC DNA]</scope>
    <source>
        <strain evidence="2 3">KNP414</strain>
    </source>
</reference>
<dbReference type="HOGENOM" id="CLU_063632_0_0_9"/>
<dbReference type="GO" id="GO:0008168">
    <property type="term" value="F:methyltransferase activity"/>
    <property type="evidence" value="ECO:0007669"/>
    <property type="project" value="UniProtKB-KW"/>
</dbReference>
<dbReference type="GO" id="GO:0032259">
    <property type="term" value="P:methylation"/>
    <property type="evidence" value="ECO:0007669"/>
    <property type="project" value="UniProtKB-KW"/>
</dbReference>
<dbReference type="CDD" id="cd02440">
    <property type="entry name" value="AdoMet_MTases"/>
    <property type="match status" value="1"/>
</dbReference>
<dbReference type="EMBL" id="CP002869">
    <property type="protein sequence ID" value="AEI42740.1"/>
    <property type="molecule type" value="Genomic_DNA"/>
</dbReference>
<dbReference type="InterPro" id="IPR029063">
    <property type="entry name" value="SAM-dependent_MTases_sf"/>
</dbReference>